<dbReference type="Proteomes" id="UP001152795">
    <property type="component" value="Unassembled WGS sequence"/>
</dbReference>
<gene>
    <name evidence="2" type="ORF">PACLA_8A039252</name>
</gene>
<feature type="domain" description="Transglutaminase N-terminal" evidence="1">
    <location>
        <begin position="23"/>
        <end position="95"/>
    </location>
</feature>
<accession>A0A7D9E2E6</accession>
<evidence type="ECO:0000313" key="2">
    <source>
        <dbReference type="EMBL" id="CAB3998471.1"/>
    </source>
</evidence>
<protein>
    <submittedName>
        <fullName evidence="2">---NA</fullName>
    </submittedName>
</protein>
<evidence type="ECO:0000259" key="1">
    <source>
        <dbReference type="Pfam" id="PF00868"/>
    </source>
</evidence>
<comment type="caution">
    <text evidence="2">The sequence shown here is derived from an EMBL/GenBank/DDBJ whole genome shotgun (WGS) entry which is preliminary data.</text>
</comment>
<dbReference type="InterPro" id="IPR013783">
    <property type="entry name" value="Ig-like_fold"/>
</dbReference>
<dbReference type="EMBL" id="CACRXK020003365">
    <property type="protein sequence ID" value="CAB3998471.1"/>
    <property type="molecule type" value="Genomic_DNA"/>
</dbReference>
<reference evidence="2" key="1">
    <citation type="submission" date="2020-04" db="EMBL/GenBank/DDBJ databases">
        <authorList>
            <person name="Alioto T."/>
            <person name="Alioto T."/>
            <person name="Gomez Garrido J."/>
        </authorList>
    </citation>
    <scope>NUCLEOTIDE SEQUENCE</scope>
    <source>
        <strain evidence="2">A484AB</strain>
    </source>
</reference>
<keyword evidence="3" id="KW-1185">Reference proteome</keyword>
<dbReference type="AlphaFoldDB" id="A0A7D9E2E6"/>
<dbReference type="InterPro" id="IPR001102">
    <property type="entry name" value="Transglutaminase_N"/>
</dbReference>
<feature type="non-terminal residue" evidence="2">
    <location>
        <position position="104"/>
    </location>
</feature>
<evidence type="ECO:0000313" key="3">
    <source>
        <dbReference type="Proteomes" id="UP001152795"/>
    </source>
</evidence>
<sequence length="104" mass="12220">HFENFYSKVWIKLQWNSITIGTKTLQDIIQMNMRTTSYPKEIQEPILQFSMATKRGMKTHTWDMKIVKKDGNEMIRNFQIQIPVVAAVGRYTIQVVLPKIPLSH</sequence>
<proteinExistence type="predicted"/>
<name>A0A7D9E2E6_PARCT</name>
<organism evidence="2 3">
    <name type="scientific">Paramuricea clavata</name>
    <name type="common">Red gorgonian</name>
    <name type="synonym">Violescent sea-whip</name>
    <dbReference type="NCBI Taxonomy" id="317549"/>
    <lineage>
        <taxon>Eukaryota</taxon>
        <taxon>Metazoa</taxon>
        <taxon>Cnidaria</taxon>
        <taxon>Anthozoa</taxon>
        <taxon>Octocorallia</taxon>
        <taxon>Malacalcyonacea</taxon>
        <taxon>Plexauridae</taxon>
        <taxon>Paramuricea</taxon>
    </lineage>
</organism>
<dbReference type="Gene3D" id="2.60.40.10">
    <property type="entry name" value="Immunoglobulins"/>
    <property type="match status" value="1"/>
</dbReference>
<dbReference type="Pfam" id="PF00868">
    <property type="entry name" value="Transglut_N"/>
    <property type="match status" value="1"/>
</dbReference>